<protein>
    <recommendedName>
        <fullName evidence="6">AAA+ ATPase domain-containing protein</fullName>
    </recommendedName>
</protein>
<dbReference type="EMBL" id="UXSR01000022">
    <property type="protein sequence ID" value="VDD74281.1"/>
    <property type="molecule type" value="Genomic_DNA"/>
</dbReference>
<evidence type="ECO:0000256" key="5">
    <source>
        <dbReference type="SAM" id="MobiDB-lite"/>
    </source>
</evidence>
<keyword evidence="3" id="KW-0067">ATP-binding</keyword>
<dbReference type="InterPro" id="IPR003593">
    <property type="entry name" value="AAA+_ATPase"/>
</dbReference>
<dbReference type="InterPro" id="IPR058249">
    <property type="entry name" value="Pch2_C"/>
</dbReference>
<gene>
    <name evidence="7" type="ORF">MCOS_LOCUS284</name>
</gene>
<comment type="similarity">
    <text evidence="1">Belongs to the AAA ATPase family. PCH2 subfamily.</text>
</comment>
<dbReference type="GO" id="GO:0007131">
    <property type="term" value="P:reciprocal meiotic recombination"/>
    <property type="evidence" value="ECO:0007669"/>
    <property type="project" value="TreeGrafter"/>
</dbReference>
<feature type="region of interest" description="Disordered" evidence="5">
    <location>
        <begin position="374"/>
        <end position="408"/>
    </location>
</feature>
<evidence type="ECO:0000256" key="4">
    <source>
        <dbReference type="ARBA" id="ARBA00023254"/>
    </source>
</evidence>
<dbReference type="InterPro" id="IPR038528">
    <property type="entry name" value="TEL2_C_sf"/>
</dbReference>
<feature type="domain" description="AAA+ ATPase" evidence="6">
    <location>
        <begin position="899"/>
        <end position="1051"/>
    </location>
</feature>
<dbReference type="AlphaFoldDB" id="A0A0R3U1M9"/>
<dbReference type="Pfam" id="PF00004">
    <property type="entry name" value="AAA"/>
    <property type="match status" value="1"/>
</dbReference>
<dbReference type="STRING" id="53468.A0A0R3U1M9"/>
<sequence>MVLRLQTKLDAVETRFCISLFTKYFLDFKRLPDFFSTLVDMVKSVPEGSRYSQLVEKTHKLLSLPTIIINLAKGTALPQPFTPDAYYPFIMKQAADIDYPLLSSVLLSQSCFFGFGREVWNVIIQQVCRSQRTSSSWSSALSLTPEKTLEPTLVPLLNQASHPHLVALFLSSTLFSSKQDQIIRLFHRLLLFRTFSTSKIPVNIFGCLQELSTDDLTIRVERDLGLRLLETWSDSTALQRTSSKQRIYLSQALVAWVRAFREKIIHSPSYSTMVSYVLSGVTAHLACNVEEQRVLGMAVGEWLVKEFHIGGEGGEGEGECKSLMLKFAYEENDAVKLVKPLFEPLPPYQSPESSLDENVEALFAEASGLQFTPAEKASDGLDSDDDPDDEDDKFQPLPPYTSPAPSGWPFRARRPRYLRECLDGLAGARHESDELASNEIALSCFAHAEELIYRHKGCAVDEVAVSFADALLHTEPPACPHTDKVNASRHQALVALAVVSPKRTARYLTGQFVQPGLAVNQRHAIIAALTDATCTLGSDFVPVAGDFFFPMIRAADGLLGDGKDVYAHLDDALLARLVGALGTMYACARNSQKLPRMAEGLLALGSHLLTKAHDPAVRRSSLSALGVVLTMTPVVVFAANQQLLFGSNLSEKLLNTFQNDTDPECQNLAGAALSSLRDNILELSGAGLVSMECDEPIEVTPGKNEGEDCEEGVVPKLAADATHPSQRPHPQQTVHAEVRLTRSSTASRETVCQLIDEYLRAKGTCNVPTVLESSFSEDLGTMQSFLKDNIASISLTTDDTDSPTGKDQISASLNLQTAPLMIHVYRLVSGDEADPTHETIEVSSEIIRGGTRWALPSPEFDGLWDTLVYDSTVKRDLLKYSESALLFADFEVSQHVIVWNRVIFLHGPPGTGKTSLCRALAHKLSIRLSHRFTSAALIEINTVNLMSKWFSESARLVSQMFSSILEYLEDPDHLVCVLVDEVESLTAVRKSVAAACEPSDAIRVVNAVLTHLDQLKHHPNVLVMATSNVTDVLDPAFLDRADIRAYIGPPSVAAIYAIYSSCLNELIRVGLIERQKSGLLSYRVLSALQFTESQVTAASLAVWRLAQRSVGLNGRTLRKLPLLAHAFHLTSRPPDRLHAPTTTTQQAEHCKLATSFRGHNKENISPSLNTPSRASAVPLLAFIEALQMAVDCQFADSRMIAGVTDESHLSAGDKEAGSCKTTSIHVDI</sequence>
<evidence type="ECO:0000313" key="7">
    <source>
        <dbReference type="EMBL" id="VDD74281.1"/>
    </source>
</evidence>
<dbReference type="SUPFAM" id="SSF48371">
    <property type="entry name" value="ARM repeat"/>
    <property type="match status" value="1"/>
</dbReference>
<evidence type="ECO:0000256" key="2">
    <source>
        <dbReference type="ARBA" id="ARBA00022741"/>
    </source>
</evidence>
<dbReference type="FunFam" id="3.40.50.300:FF:001494">
    <property type="entry name" value="Pachytene checkpoint component Pch2"/>
    <property type="match status" value="1"/>
</dbReference>
<dbReference type="Pfam" id="PF23563">
    <property type="entry name" value="TRIP13_N"/>
    <property type="match status" value="1"/>
</dbReference>
<dbReference type="Gene3D" id="3.40.50.300">
    <property type="entry name" value="P-loop containing nucleotide triphosphate hydrolases"/>
    <property type="match status" value="1"/>
</dbReference>
<dbReference type="GO" id="GO:0005694">
    <property type="term" value="C:chromosome"/>
    <property type="evidence" value="ECO:0007669"/>
    <property type="project" value="TreeGrafter"/>
</dbReference>
<dbReference type="PROSITE" id="PS00674">
    <property type="entry name" value="AAA"/>
    <property type="match status" value="1"/>
</dbReference>
<evidence type="ECO:0000259" key="6">
    <source>
        <dbReference type="SMART" id="SM00382"/>
    </source>
</evidence>
<evidence type="ECO:0000256" key="3">
    <source>
        <dbReference type="ARBA" id="ARBA00022840"/>
    </source>
</evidence>
<dbReference type="Gene3D" id="1.25.40.720">
    <property type="entry name" value="Telomere length regulation protein 2, C-terminal domain"/>
    <property type="match status" value="1"/>
</dbReference>
<dbReference type="InterPro" id="IPR003959">
    <property type="entry name" value="ATPase_AAA_core"/>
</dbReference>
<dbReference type="GO" id="GO:0051598">
    <property type="term" value="P:meiotic recombination checkpoint signaling"/>
    <property type="evidence" value="ECO:0007669"/>
    <property type="project" value="TreeGrafter"/>
</dbReference>
<keyword evidence="2" id="KW-0547">Nucleotide-binding</keyword>
<organism evidence="7 8">
    <name type="scientific">Mesocestoides corti</name>
    <name type="common">Flatworm</name>
    <dbReference type="NCBI Taxonomy" id="53468"/>
    <lineage>
        <taxon>Eukaryota</taxon>
        <taxon>Metazoa</taxon>
        <taxon>Spiralia</taxon>
        <taxon>Lophotrochozoa</taxon>
        <taxon>Platyhelminthes</taxon>
        <taxon>Cestoda</taxon>
        <taxon>Eucestoda</taxon>
        <taxon>Cyclophyllidea</taxon>
        <taxon>Mesocestoididae</taxon>
        <taxon>Mesocestoides</taxon>
    </lineage>
</organism>
<dbReference type="GO" id="GO:0005634">
    <property type="term" value="C:nucleus"/>
    <property type="evidence" value="ECO:0007669"/>
    <property type="project" value="TreeGrafter"/>
</dbReference>
<dbReference type="InterPro" id="IPR027417">
    <property type="entry name" value="P-loop_NTPase"/>
</dbReference>
<evidence type="ECO:0000256" key="1">
    <source>
        <dbReference type="ARBA" id="ARBA00007271"/>
    </source>
</evidence>
<dbReference type="GO" id="GO:0016887">
    <property type="term" value="F:ATP hydrolysis activity"/>
    <property type="evidence" value="ECO:0007669"/>
    <property type="project" value="InterPro"/>
</dbReference>
<dbReference type="InterPro" id="IPR003960">
    <property type="entry name" value="ATPase_AAA_CS"/>
</dbReference>
<accession>A0A0R3U1M9</accession>
<keyword evidence="4" id="KW-0469">Meiosis</keyword>
<dbReference type="InterPro" id="IPR019337">
    <property type="entry name" value="Telomere_length_regulation_dom"/>
</dbReference>
<dbReference type="OrthoDB" id="10042665at2759"/>
<dbReference type="PANTHER" id="PTHR45991">
    <property type="entry name" value="PACHYTENE CHECKPOINT PROTEIN 2"/>
    <property type="match status" value="1"/>
</dbReference>
<feature type="compositionally biased region" description="Acidic residues" evidence="5">
    <location>
        <begin position="381"/>
        <end position="392"/>
    </location>
</feature>
<dbReference type="InterPro" id="IPR044539">
    <property type="entry name" value="Pch2-like"/>
</dbReference>
<dbReference type="Proteomes" id="UP000267029">
    <property type="component" value="Unassembled WGS sequence"/>
</dbReference>
<keyword evidence="8" id="KW-1185">Reference proteome</keyword>
<name>A0A0R3U1M9_MESCO</name>
<reference evidence="7 8" key="1">
    <citation type="submission" date="2018-10" db="EMBL/GenBank/DDBJ databases">
        <authorList>
            <consortium name="Pathogen Informatics"/>
        </authorList>
    </citation>
    <scope>NUCLEOTIDE SEQUENCE [LARGE SCALE GENOMIC DNA]</scope>
</reference>
<proteinExistence type="inferred from homology"/>
<dbReference type="PANTHER" id="PTHR45991:SF1">
    <property type="entry name" value="PACHYTENE CHECKPOINT PROTEIN 2 HOMOLOG"/>
    <property type="match status" value="1"/>
</dbReference>
<dbReference type="Pfam" id="PF23242">
    <property type="entry name" value="AAA_lid_TRIP13_C"/>
    <property type="match status" value="1"/>
</dbReference>
<dbReference type="Pfam" id="PF10193">
    <property type="entry name" value="Telomere_reg-2"/>
    <property type="match status" value="1"/>
</dbReference>
<dbReference type="GO" id="GO:0005524">
    <property type="term" value="F:ATP binding"/>
    <property type="evidence" value="ECO:0007669"/>
    <property type="project" value="UniProtKB-KW"/>
</dbReference>
<dbReference type="InterPro" id="IPR016024">
    <property type="entry name" value="ARM-type_fold"/>
</dbReference>
<dbReference type="SMART" id="SM00382">
    <property type="entry name" value="AAA"/>
    <property type="match status" value="1"/>
</dbReference>
<evidence type="ECO:0000313" key="8">
    <source>
        <dbReference type="Proteomes" id="UP000267029"/>
    </source>
</evidence>
<dbReference type="SUPFAM" id="SSF52540">
    <property type="entry name" value="P-loop containing nucleoside triphosphate hydrolases"/>
    <property type="match status" value="1"/>
</dbReference>